<dbReference type="EC" id="1.3.1.-" evidence="12"/>
<evidence type="ECO:0000256" key="5">
    <source>
        <dbReference type="ARBA" id="ARBA00022643"/>
    </source>
</evidence>
<comment type="catalytic activity">
    <reaction evidence="11">
        <text>a 5,6-dihydrouridine in tRNA + NAD(+) = a uridine in tRNA + NADH + H(+)</text>
        <dbReference type="Rhea" id="RHEA:54452"/>
        <dbReference type="Rhea" id="RHEA-COMP:13339"/>
        <dbReference type="Rhea" id="RHEA-COMP:13887"/>
        <dbReference type="ChEBI" id="CHEBI:15378"/>
        <dbReference type="ChEBI" id="CHEBI:57540"/>
        <dbReference type="ChEBI" id="CHEBI:57945"/>
        <dbReference type="ChEBI" id="CHEBI:65315"/>
        <dbReference type="ChEBI" id="CHEBI:74443"/>
    </reaction>
</comment>
<dbReference type="InterPro" id="IPR024036">
    <property type="entry name" value="tRNA-dHydroUridine_Synthase_C"/>
</dbReference>
<evidence type="ECO:0000313" key="14">
    <source>
        <dbReference type="EMBL" id="MFD1694217.1"/>
    </source>
</evidence>
<evidence type="ECO:0000256" key="8">
    <source>
        <dbReference type="ARBA" id="ARBA00022884"/>
    </source>
</evidence>
<dbReference type="InterPro" id="IPR013785">
    <property type="entry name" value="Aldolase_TIM"/>
</dbReference>
<dbReference type="PANTHER" id="PTHR45846:SF1">
    <property type="entry name" value="TRNA-DIHYDROURIDINE(47) SYNTHASE [NAD(P)(+)]-LIKE"/>
    <property type="match status" value="1"/>
</dbReference>
<comment type="cofactor">
    <cofactor evidence="1 12">
        <name>FMN</name>
        <dbReference type="ChEBI" id="CHEBI:58210"/>
    </cofactor>
</comment>
<accession>A0ABW4JR33</accession>
<dbReference type="RefSeq" id="WP_149891906.1">
    <property type="nucleotide sequence ID" value="NZ_JBHUFA010000001.1"/>
</dbReference>
<dbReference type="InterPro" id="IPR018517">
    <property type="entry name" value="tRNA_hU_synthase_CS"/>
</dbReference>
<keyword evidence="9 12" id="KW-0560">Oxidoreductase</keyword>
<evidence type="ECO:0000256" key="9">
    <source>
        <dbReference type="ARBA" id="ARBA00023002"/>
    </source>
</evidence>
<keyword evidence="15" id="KW-1185">Reference proteome</keyword>
<evidence type="ECO:0000256" key="10">
    <source>
        <dbReference type="ARBA" id="ARBA00048205"/>
    </source>
</evidence>
<keyword evidence="5 12" id="KW-0288">FMN</keyword>
<gene>
    <name evidence="14" type="primary">dusB</name>
    <name evidence="14" type="ORF">ACFSC7_01725</name>
</gene>
<dbReference type="Proteomes" id="UP001597327">
    <property type="component" value="Unassembled WGS sequence"/>
</dbReference>
<dbReference type="InterPro" id="IPR035587">
    <property type="entry name" value="DUS-like_FMN-bd"/>
</dbReference>
<evidence type="ECO:0000256" key="11">
    <source>
        <dbReference type="ARBA" id="ARBA00048802"/>
    </source>
</evidence>
<dbReference type="CDD" id="cd02801">
    <property type="entry name" value="DUS_like_FMN"/>
    <property type="match status" value="1"/>
</dbReference>
<dbReference type="PIRSF" id="PIRSF006621">
    <property type="entry name" value="Dus"/>
    <property type="match status" value="1"/>
</dbReference>
<name>A0ABW4JR33_9HYPH</name>
<feature type="domain" description="DUS-like FMN-binding" evidence="13">
    <location>
        <begin position="26"/>
        <end position="323"/>
    </location>
</feature>
<evidence type="ECO:0000256" key="12">
    <source>
        <dbReference type="PIRNR" id="PIRNR006621"/>
    </source>
</evidence>
<evidence type="ECO:0000256" key="3">
    <source>
        <dbReference type="ARBA" id="ARBA00022555"/>
    </source>
</evidence>
<keyword evidence="7" id="KW-0521">NADP</keyword>
<dbReference type="Gene3D" id="3.20.20.70">
    <property type="entry name" value="Aldolase class I"/>
    <property type="match status" value="1"/>
</dbReference>
<dbReference type="GO" id="GO:0016491">
    <property type="term" value="F:oxidoreductase activity"/>
    <property type="evidence" value="ECO:0007669"/>
    <property type="project" value="UniProtKB-KW"/>
</dbReference>
<reference evidence="15" key="1">
    <citation type="journal article" date="2019" name="Int. J. Syst. Evol. Microbiol.">
        <title>The Global Catalogue of Microorganisms (GCM) 10K type strain sequencing project: providing services to taxonomists for standard genome sequencing and annotation.</title>
        <authorList>
            <consortium name="The Broad Institute Genomics Platform"/>
            <consortium name="The Broad Institute Genome Sequencing Center for Infectious Disease"/>
            <person name="Wu L."/>
            <person name="Ma J."/>
        </authorList>
    </citation>
    <scope>NUCLEOTIDE SEQUENCE [LARGE SCALE GENOMIC DNA]</scope>
    <source>
        <strain evidence="15">JCM 3369</strain>
    </source>
</reference>
<comment type="catalytic activity">
    <reaction evidence="10">
        <text>a 5,6-dihydrouridine in tRNA + NADP(+) = a uridine in tRNA + NADPH + H(+)</text>
        <dbReference type="Rhea" id="RHEA:23624"/>
        <dbReference type="Rhea" id="RHEA-COMP:13339"/>
        <dbReference type="Rhea" id="RHEA-COMP:13887"/>
        <dbReference type="ChEBI" id="CHEBI:15378"/>
        <dbReference type="ChEBI" id="CHEBI:57783"/>
        <dbReference type="ChEBI" id="CHEBI:58349"/>
        <dbReference type="ChEBI" id="CHEBI:65315"/>
        <dbReference type="ChEBI" id="CHEBI:74443"/>
    </reaction>
</comment>
<dbReference type="EMBL" id="JBHUFA010000001">
    <property type="protein sequence ID" value="MFD1694217.1"/>
    <property type="molecule type" value="Genomic_DNA"/>
</dbReference>
<dbReference type="PANTHER" id="PTHR45846">
    <property type="entry name" value="TRNA-DIHYDROURIDINE(47) SYNTHASE [NAD(P)(+)]-LIKE"/>
    <property type="match status" value="1"/>
</dbReference>
<evidence type="ECO:0000256" key="1">
    <source>
        <dbReference type="ARBA" id="ARBA00001917"/>
    </source>
</evidence>
<evidence type="ECO:0000256" key="4">
    <source>
        <dbReference type="ARBA" id="ARBA00022630"/>
    </source>
</evidence>
<proteinExistence type="inferred from homology"/>
<keyword evidence="8" id="KW-0694">RNA-binding</keyword>
<dbReference type="SUPFAM" id="SSF51395">
    <property type="entry name" value="FMN-linked oxidoreductases"/>
    <property type="match status" value="1"/>
</dbReference>
<dbReference type="InterPro" id="IPR001269">
    <property type="entry name" value="DUS_fam"/>
</dbReference>
<dbReference type="InterPro" id="IPR004652">
    <property type="entry name" value="DusB-like"/>
</dbReference>
<keyword evidence="6 12" id="KW-0819">tRNA processing</keyword>
<evidence type="ECO:0000256" key="6">
    <source>
        <dbReference type="ARBA" id="ARBA00022694"/>
    </source>
</evidence>
<evidence type="ECO:0000259" key="13">
    <source>
        <dbReference type="Pfam" id="PF01207"/>
    </source>
</evidence>
<evidence type="ECO:0000256" key="2">
    <source>
        <dbReference type="ARBA" id="ARBA00002790"/>
    </source>
</evidence>
<protein>
    <recommendedName>
        <fullName evidence="12">tRNA-dihydrouridine synthase</fullName>
        <ecNumber evidence="12">1.3.1.-</ecNumber>
    </recommendedName>
</protein>
<dbReference type="Pfam" id="PF01207">
    <property type="entry name" value="Dus"/>
    <property type="match status" value="1"/>
</dbReference>
<dbReference type="PROSITE" id="PS01136">
    <property type="entry name" value="UPF0034"/>
    <property type="match status" value="1"/>
</dbReference>
<sequence length="341" mass="36061">MSSSNVSPRLGPLQVGPYELPARAFLAPMSGVSDLPFRRIAARFGAGLVISEMVACESFVKGDAETQMRAEAQADGLHVVQLAGREARFMGEAAKVVAGAGAQIIDINMGCPAKKVTSGYSGSALMRDLDHALTLIDATVAAVDVPVTVKMRLGWDETSLNAADLARRAEAAGVQMVTVHGRTRQQFYKGDANWDAIAGIKQAVSIPVVANGDCRSSADAVEMLRRSGADAVMIGRGAYGRPWLPGTVSRFLATGQEGEAPQGADFAALVAEHYEDILQHYGTHAGLRIARKHLGWYLEVAPAGSAEDPAFRRALLTSSNPQEVLGLLGSWFSALETRSAA</sequence>
<comment type="caution">
    <text evidence="14">The sequence shown here is derived from an EMBL/GenBank/DDBJ whole genome shotgun (WGS) entry which is preliminary data.</text>
</comment>
<evidence type="ECO:0000256" key="7">
    <source>
        <dbReference type="ARBA" id="ARBA00022857"/>
    </source>
</evidence>
<evidence type="ECO:0000313" key="15">
    <source>
        <dbReference type="Proteomes" id="UP001597327"/>
    </source>
</evidence>
<keyword evidence="3" id="KW-0820">tRNA-binding</keyword>
<dbReference type="Gene3D" id="1.10.1200.80">
    <property type="entry name" value="Putative flavin oxidoreducatase, domain 2"/>
    <property type="match status" value="1"/>
</dbReference>
<comment type="function">
    <text evidence="2 12">Catalyzes the synthesis of 5,6-dihydrouridine (D), a modified base found in the D-loop of most tRNAs, via the reduction of the C5-C6 double bond in target uridines.</text>
</comment>
<comment type="similarity">
    <text evidence="12">Belongs to the dus family.</text>
</comment>
<organism evidence="14 15">
    <name type="scientific">Roseibium aestuarii</name>
    <dbReference type="NCBI Taxonomy" id="2600299"/>
    <lineage>
        <taxon>Bacteria</taxon>
        <taxon>Pseudomonadati</taxon>
        <taxon>Pseudomonadota</taxon>
        <taxon>Alphaproteobacteria</taxon>
        <taxon>Hyphomicrobiales</taxon>
        <taxon>Stappiaceae</taxon>
        <taxon>Roseibium</taxon>
    </lineage>
</organism>
<dbReference type="NCBIfam" id="TIGR00737">
    <property type="entry name" value="nifR3_yhdG"/>
    <property type="match status" value="1"/>
</dbReference>
<keyword evidence="4 12" id="KW-0285">Flavoprotein</keyword>